<feature type="compositionally biased region" description="Low complexity" evidence="1">
    <location>
        <begin position="504"/>
        <end position="513"/>
    </location>
</feature>
<organism evidence="2 3">
    <name type="scientific">Saccharomycopsis crataegensis</name>
    <dbReference type="NCBI Taxonomy" id="43959"/>
    <lineage>
        <taxon>Eukaryota</taxon>
        <taxon>Fungi</taxon>
        <taxon>Dikarya</taxon>
        <taxon>Ascomycota</taxon>
        <taxon>Saccharomycotina</taxon>
        <taxon>Saccharomycetes</taxon>
        <taxon>Saccharomycopsidaceae</taxon>
        <taxon>Saccharomycopsis</taxon>
    </lineage>
</organism>
<feature type="region of interest" description="Disordered" evidence="1">
    <location>
        <begin position="756"/>
        <end position="783"/>
    </location>
</feature>
<gene>
    <name evidence="2" type="ORF">DASC09_000030</name>
</gene>
<feature type="compositionally biased region" description="Acidic residues" evidence="1">
    <location>
        <begin position="284"/>
        <end position="301"/>
    </location>
</feature>
<evidence type="ECO:0000256" key="1">
    <source>
        <dbReference type="SAM" id="MobiDB-lite"/>
    </source>
</evidence>
<feature type="region of interest" description="Disordered" evidence="1">
    <location>
        <begin position="1"/>
        <end position="168"/>
    </location>
</feature>
<dbReference type="Proteomes" id="UP001360560">
    <property type="component" value="Unassembled WGS sequence"/>
</dbReference>
<sequence length="783" mass="88412">MPQLERTKKKKSPLVKSRSSDSINYHPVRSKGSKTRLNGNLKMTGLTKVRSNPGYTIRSNSNPKSYASSMVKKKNKVELDLFARDNDSDSDNSQTKDNDFESDDDNNGPDNFEDYESDTDGKEEEEQVIKKGKQENNGIEEANTKEKMTSEDDSIKDEAETSEHGDMIVPELSKLAVSQKDLKEIPEDINHDLNHSHQISEINNPQGNSKAIGEDLSVINKAEELQGMTANNNELLTDQEQDTLTYLTNSVSAGHLDNVDGNESENSDSDSSTSSDEEHKPEGAEEGIAAEEEERPEDEDFTERSYQINIPNPRLLSSRFDKKLKLQRESSLIVNNDGTAIPTLSSPEVGARNSNKLFPSHNPGNNAKSTKQWKYSMQYTETDLDNSFFNLQGAKKPAFEEGNTTSKNGGAKLNTRGGLGLAINNVYGDEPIDFDNRYINIRKLNDELYLDYYNLRNFYNPLIKSVKDIYNFAKYEEKLNNDSESLFRSENKNNVNIRSRRNTSHSNSSSFNQLQSIQSNISSNTTHTATNKSLRNELMHLYSLPNDGGNDNNSLFSNNTVKKQRKDNLLIYEYENELFGNGPSVVNNSSIKQKQKSKKTPTNLSKKHITLGKILVRDSGNLKLVNQLFAKQMEKHQKENMITTKVFQQQLVNNNPSLGGSNVVPGNVGSSTPNGPLVMQRNMGGQPRSMQRINSGVVNNNVNLIQGHQQYSQTANQQQPPLTKAQYQQFLKEREQQRQMQLLQQQKKQQKLEAQQQKQQELAAQQADQNRQLNQKQQYGDIF</sequence>
<feature type="compositionally biased region" description="Polar residues" evidence="1">
    <location>
        <begin position="768"/>
        <end position="783"/>
    </location>
</feature>
<dbReference type="GeneID" id="90070657"/>
<dbReference type="RefSeq" id="XP_064849678.1">
    <property type="nucleotide sequence ID" value="XM_064993606.1"/>
</dbReference>
<comment type="caution">
    <text evidence="2">The sequence shown here is derived from an EMBL/GenBank/DDBJ whole genome shotgun (WGS) entry which is preliminary data.</text>
</comment>
<feature type="compositionally biased region" description="Low complexity" evidence="1">
    <location>
        <begin position="756"/>
        <end position="767"/>
    </location>
</feature>
<dbReference type="AlphaFoldDB" id="A0AAV5QD52"/>
<dbReference type="EMBL" id="BTFZ01000001">
    <property type="protein sequence ID" value="GMM32678.1"/>
    <property type="molecule type" value="Genomic_DNA"/>
</dbReference>
<keyword evidence="3" id="KW-1185">Reference proteome</keyword>
<feature type="region of interest" description="Disordered" evidence="1">
    <location>
        <begin position="253"/>
        <end position="310"/>
    </location>
</feature>
<evidence type="ECO:0000313" key="2">
    <source>
        <dbReference type="EMBL" id="GMM32678.1"/>
    </source>
</evidence>
<feature type="compositionally biased region" description="Basic and acidic residues" evidence="1">
    <location>
        <begin position="156"/>
        <end position="166"/>
    </location>
</feature>
<name>A0AAV5QD52_9ASCO</name>
<accession>A0AAV5QD52</accession>
<reference evidence="2 3" key="1">
    <citation type="journal article" date="2023" name="Elife">
        <title>Identification of key yeast species and microbe-microbe interactions impacting larval growth of Drosophila in the wild.</title>
        <authorList>
            <person name="Mure A."/>
            <person name="Sugiura Y."/>
            <person name="Maeda R."/>
            <person name="Honda K."/>
            <person name="Sakurai N."/>
            <person name="Takahashi Y."/>
            <person name="Watada M."/>
            <person name="Katoh T."/>
            <person name="Gotoh A."/>
            <person name="Gotoh Y."/>
            <person name="Taniguchi I."/>
            <person name="Nakamura K."/>
            <person name="Hayashi T."/>
            <person name="Katayama T."/>
            <person name="Uemura T."/>
            <person name="Hattori Y."/>
        </authorList>
    </citation>
    <scope>NUCLEOTIDE SEQUENCE [LARGE SCALE GENOMIC DNA]</scope>
    <source>
        <strain evidence="2 3">SC-9</strain>
    </source>
</reference>
<protein>
    <submittedName>
        <fullName evidence="2">Uncharacterized protein</fullName>
    </submittedName>
</protein>
<feature type="compositionally biased region" description="Polar residues" evidence="1">
    <location>
        <begin position="49"/>
        <end position="68"/>
    </location>
</feature>
<feature type="region of interest" description="Disordered" evidence="1">
    <location>
        <begin position="494"/>
        <end position="513"/>
    </location>
</feature>
<evidence type="ECO:0000313" key="3">
    <source>
        <dbReference type="Proteomes" id="UP001360560"/>
    </source>
</evidence>
<proteinExistence type="predicted"/>
<feature type="compositionally biased region" description="Basic and acidic residues" evidence="1">
    <location>
        <begin position="76"/>
        <end position="87"/>
    </location>
</feature>
<feature type="compositionally biased region" description="Acidic residues" evidence="1">
    <location>
        <begin position="100"/>
        <end position="126"/>
    </location>
</feature>